<dbReference type="Pfam" id="PF00172">
    <property type="entry name" value="Zn_clus"/>
    <property type="match status" value="1"/>
</dbReference>
<dbReference type="PANTHER" id="PTHR31001:SF56">
    <property type="entry name" value="ZN(2)-C6 FUNGAL-TYPE DOMAIN-CONTAINING PROTEIN"/>
    <property type="match status" value="1"/>
</dbReference>
<comment type="subcellular location">
    <subcellularLocation>
        <location evidence="1">Nucleus</location>
    </subcellularLocation>
</comment>
<dbReference type="GeneID" id="87958452"/>
<feature type="region of interest" description="Disordered" evidence="3">
    <location>
        <begin position="105"/>
        <end position="226"/>
    </location>
</feature>
<evidence type="ECO:0000256" key="1">
    <source>
        <dbReference type="ARBA" id="ARBA00004123"/>
    </source>
</evidence>
<sequence length="397" mass="43332">MSQEPIPPSQTSLTEIPLSETREPQDPMGSAPPRKKRKQRQQFSCAECRRLKLKCDRQVPCANCVRRSCGHLCPERERTQGNKGSDGLLSRLETLEGVLQQHGIPVPTSEQSSSQNRSPSPAGTSLSRANPTPRPVPSSEQNLTTEVSNRSPDSPSGTGAALSQLADAAVQMDEETSPGLGSWTAPVQAPPHTHHVQFDFSTPSTKSLGSDRTLGLSGRPPSPGNHSYGTLVLSQGGRSKYLGPTAASEWLKDQECIEPLESPSASRMPSPDRQEAYSISSQDAPIQPSFPFRSHHQSIANLLARLPTIEEGSMLVDCYYRYFAWHYDVAPKATFQPIFNRAYQRPAGGSRHVVAQELALVYAILAMGALHNLEFRPNDPCGETYYSPRYGTLLSGD</sequence>
<dbReference type="RefSeq" id="XP_062794077.1">
    <property type="nucleotide sequence ID" value="XM_062938026.1"/>
</dbReference>
<evidence type="ECO:0000313" key="6">
    <source>
        <dbReference type="Proteomes" id="UP001329825"/>
    </source>
</evidence>
<keyword evidence="6" id="KW-1185">Reference proteome</keyword>
<gene>
    <name evidence="5" type="ORF">IL334_006322</name>
</gene>
<dbReference type="EMBL" id="CP141889">
    <property type="protein sequence ID" value="WRT69338.1"/>
    <property type="molecule type" value="Genomic_DNA"/>
</dbReference>
<dbReference type="SUPFAM" id="SSF57701">
    <property type="entry name" value="Zn2/Cys6 DNA-binding domain"/>
    <property type="match status" value="1"/>
</dbReference>
<dbReference type="CDD" id="cd00067">
    <property type="entry name" value="GAL4"/>
    <property type="match status" value="1"/>
</dbReference>
<evidence type="ECO:0000256" key="3">
    <source>
        <dbReference type="SAM" id="MobiDB-lite"/>
    </source>
</evidence>
<feature type="compositionally biased region" description="Polar residues" evidence="3">
    <location>
        <begin position="138"/>
        <end position="157"/>
    </location>
</feature>
<proteinExistence type="predicted"/>
<dbReference type="PANTHER" id="PTHR31001">
    <property type="entry name" value="UNCHARACTERIZED TRANSCRIPTIONAL REGULATORY PROTEIN"/>
    <property type="match status" value="1"/>
</dbReference>
<evidence type="ECO:0000313" key="5">
    <source>
        <dbReference type="EMBL" id="WRT69338.1"/>
    </source>
</evidence>
<feature type="domain" description="Zn(2)-C6 fungal-type" evidence="4">
    <location>
        <begin position="44"/>
        <end position="73"/>
    </location>
</feature>
<dbReference type="PROSITE" id="PS00463">
    <property type="entry name" value="ZN2_CY6_FUNGAL_1"/>
    <property type="match status" value="1"/>
</dbReference>
<feature type="region of interest" description="Disordered" evidence="3">
    <location>
        <begin position="1"/>
        <end position="43"/>
    </location>
</feature>
<organism evidence="5 6">
    <name type="scientific">Kwoniella shivajii</name>
    <dbReference type="NCBI Taxonomy" id="564305"/>
    <lineage>
        <taxon>Eukaryota</taxon>
        <taxon>Fungi</taxon>
        <taxon>Dikarya</taxon>
        <taxon>Basidiomycota</taxon>
        <taxon>Agaricomycotina</taxon>
        <taxon>Tremellomycetes</taxon>
        <taxon>Tremellales</taxon>
        <taxon>Cryptococcaceae</taxon>
        <taxon>Kwoniella</taxon>
    </lineage>
</organism>
<feature type="compositionally biased region" description="Low complexity" evidence="3">
    <location>
        <begin position="109"/>
        <end position="121"/>
    </location>
</feature>
<reference evidence="5 6" key="1">
    <citation type="submission" date="2024-01" db="EMBL/GenBank/DDBJ databases">
        <title>Comparative genomics of Cryptococcus and Kwoniella reveals pathogenesis evolution and contrasting modes of karyotype evolution via chromosome fusion or intercentromeric recombination.</title>
        <authorList>
            <person name="Coelho M.A."/>
            <person name="David-Palma M."/>
            <person name="Shea T."/>
            <person name="Bowers K."/>
            <person name="McGinley-Smith S."/>
            <person name="Mohammad A.W."/>
            <person name="Gnirke A."/>
            <person name="Yurkov A.M."/>
            <person name="Nowrousian M."/>
            <person name="Sun S."/>
            <person name="Cuomo C.A."/>
            <person name="Heitman J."/>
        </authorList>
    </citation>
    <scope>NUCLEOTIDE SEQUENCE [LARGE SCALE GENOMIC DNA]</scope>
    <source>
        <strain evidence="5">CBS 11374</strain>
    </source>
</reference>
<dbReference type="Proteomes" id="UP001329825">
    <property type="component" value="Chromosome 9"/>
</dbReference>
<dbReference type="Gene3D" id="4.10.240.10">
    <property type="entry name" value="Zn(2)-C6 fungal-type DNA-binding domain"/>
    <property type="match status" value="1"/>
</dbReference>
<evidence type="ECO:0000256" key="2">
    <source>
        <dbReference type="ARBA" id="ARBA00023242"/>
    </source>
</evidence>
<dbReference type="InterPro" id="IPR050613">
    <property type="entry name" value="Sec_Metabolite_Reg"/>
</dbReference>
<keyword evidence="2" id="KW-0539">Nucleus</keyword>
<name>A0ABZ1D5M7_9TREE</name>
<accession>A0ABZ1D5M7</accession>
<dbReference type="SMART" id="SM00066">
    <property type="entry name" value="GAL4"/>
    <property type="match status" value="1"/>
</dbReference>
<feature type="compositionally biased region" description="Polar residues" evidence="3">
    <location>
        <begin position="199"/>
        <end position="210"/>
    </location>
</feature>
<dbReference type="InterPro" id="IPR036864">
    <property type="entry name" value="Zn2-C6_fun-type_DNA-bd_sf"/>
</dbReference>
<dbReference type="InterPro" id="IPR001138">
    <property type="entry name" value="Zn2Cys6_DnaBD"/>
</dbReference>
<dbReference type="CDD" id="cd12148">
    <property type="entry name" value="fungal_TF_MHR"/>
    <property type="match status" value="1"/>
</dbReference>
<dbReference type="PROSITE" id="PS50048">
    <property type="entry name" value="ZN2_CY6_FUNGAL_2"/>
    <property type="match status" value="1"/>
</dbReference>
<protein>
    <recommendedName>
        <fullName evidence="4">Zn(2)-C6 fungal-type domain-containing protein</fullName>
    </recommendedName>
</protein>
<evidence type="ECO:0000259" key="4">
    <source>
        <dbReference type="PROSITE" id="PS50048"/>
    </source>
</evidence>